<feature type="signal peptide" evidence="2">
    <location>
        <begin position="1"/>
        <end position="20"/>
    </location>
</feature>
<reference evidence="3 4" key="1">
    <citation type="submission" date="2023-02" db="EMBL/GenBank/DDBJ databases">
        <title>LHISI_Scaffold_Assembly.</title>
        <authorList>
            <person name="Stuart O.P."/>
            <person name="Cleave R."/>
            <person name="Magrath M.J.L."/>
            <person name="Mikheyev A.S."/>
        </authorList>
    </citation>
    <scope>NUCLEOTIDE SEQUENCE [LARGE SCALE GENOMIC DNA]</scope>
    <source>
        <strain evidence="3">Daus_M_001</strain>
        <tissue evidence="3">Leg muscle</tissue>
    </source>
</reference>
<name>A0ABQ9H363_9NEOP</name>
<feature type="compositionally biased region" description="Polar residues" evidence="1">
    <location>
        <begin position="441"/>
        <end position="456"/>
    </location>
</feature>
<feature type="chain" id="PRO_5046657647" evidence="2">
    <location>
        <begin position="21"/>
        <end position="514"/>
    </location>
</feature>
<sequence>MIFVLALYITKLITSPSTTALINTADVVYVISPGNMHKRSSSRLTSVVTELSNPFVQRQWTRPTRFGLLRAIFSFGFHYSCASVPHGQRIDKYTETKNTYTKQHLHRQHYTDTNTTPTQTSNTRRTPHETNNNRRPLCLRRGWRVAETTYGLRLGTGVILICSVLFHLRICKFSVAEWAMAKVVASHVTRRRSGDCSAPTHGVIQNLTTVSAAKWFRSQLRRLWPQRATETQAAIFERGRRYTIALLPCYRGSIPGKAEVVARNQCSQCPLHRRKRKKNDSFKSRNTFSYIAAPFDGCESHSIPGEVVSVFSHVADVPDDAAGRRVFSGISRFIHPCIPSLLHTPLASPSSAPKTRWQKQPKCLHCTLLHFVRLEARLSACSVKTCAMESRRVTTETLHALRVGTIRRYACVLVSPVSLPRLLTLATGFPRGSIPLLSDANDAQPSCRGETTTASKSQERRASTDRVMIKEVIGYLTRIAKRRENFDVWWVSRRLSDEFGDSTESEDDNDSRNG</sequence>
<comment type="caution">
    <text evidence="3">The sequence shown here is derived from an EMBL/GenBank/DDBJ whole genome shotgun (WGS) entry which is preliminary data.</text>
</comment>
<organism evidence="3 4">
    <name type="scientific">Dryococelus australis</name>
    <dbReference type="NCBI Taxonomy" id="614101"/>
    <lineage>
        <taxon>Eukaryota</taxon>
        <taxon>Metazoa</taxon>
        <taxon>Ecdysozoa</taxon>
        <taxon>Arthropoda</taxon>
        <taxon>Hexapoda</taxon>
        <taxon>Insecta</taxon>
        <taxon>Pterygota</taxon>
        <taxon>Neoptera</taxon>
        <taxon>Polyneoptera</taxon>
        <taxon>Phasmatodea</taxon>
        <taxon>Verophasmatodea</taxon>
        <taxon>Anareolatae</taxon>
        <taxon>Phasmatidae</taxon>
        <taxon>Eurycanthinae</taxon>
        <taxon>Dryococelus</taxon>
    </lineage>
</organism>
<accession>A0ABQ9H363</accession>
<dbReference type="EMBL" id="JARBHB010000007">
    <property type="protein sequence ID" value="KAJ8878631.1"/>
    <property type="molecule type" value="Genomic_DNA"/>
</dbReference>
<evidence type="ECO:0000313" key="3">
    <source>
        <dbReference type="EMBL" id="KAJ8878631.1"/>
    </source>
</evidence>
<feature type="region of interest" description="Disordered" evidence="1">
    <location>
        <begin position="103"/>
        <end position="134"/>
    </location>
</feature>
<evidence type="ECO:0000256" key="1">
    <source>
        <dbReference type="SAM" id="MobiDB-lite"/>
    </source>
</evidence>
<keyword evidence="4" id="KW-1185">Reference proteome</keyword>
<dbReference type="Proteomes" id="UP001159363">
    <property type="component" value="Chromosome 6"/>
</dbReference>
<protein>
    <submittedName>
        <fullName evidence="3">Uncharacterized protein</fullName>
    </submittedName>
</protein>
<evidence type="ECO:0000256" key="2">
    <source>
        <dbReference type="SAM" id="SignalP"/>
    </source>
</evidence>
<feature type="region of interest" description="Disordered" evidence="1">
    <location>
        <begin position="440"/>
        <end position="462"/>
    </location>
</feature>
<evidence type="ECO:0000313" key="4">
    <source>
        <dbReference type="Proteomes" id="UP001159363"/>
    </source>
</evidence>
<feature type="compositionally biased region" description="Low complexity" evidence="1">
    <location>
        <begin position="111"/>
        <end position="124"/>
    </location>
</feature>
<keyword evidence="2" id="KW-0732">Signal</keyword>
<proteinExistence type="predicted"/>
<gene>
    <name evidence="3" type="ORF">PR048_019214</name>
</gene>